<reference evidence="3 4" key="1">
    <citation type="submission" date="2017-04" db="EMBL/GenBank/DDBJ databases">
        <title>Bacillus anthracis phage Complete Genome.</title>
        <authorList>
            <person name="Alkalay S."/>
            <person name="Coppenhagen-Glazer S."/>
            <person name="Hazan R."/>
        </authorList>
    </citation>
    <scope>NUCLEOTIDE SEQUENCE [LARGE SCALE GENOMIC DNA]</scope>
</reference>
<dbReference type="EMBL" id="KY963371">
    <property type="protein sequence ID" value="ARW58524.1"/>
    <property type="molecule type" value="Genomic_DNA"/>
</dbReference>
<dbReference type="RefSeq" id="YP_010739585.1">
    <property type="nucleotide sequence ID" value="NC_073042.1"/>
</dbReference>
<evidence type="ECO:0000313" key="3">
    <source>
        <dbReference type="EMBL" id="ARW58524.1"/>
    </source>
</evidence>
<dbReference type="KEGG" id="vg:79586976"/>
<dbReference type="Pfam" id="PF09524">
    <property type="entry name" value="Phg_2220_C"/>
    <property type="match status" value="1"/>
</dbReference>
<organism evidence="3 4">
    <name type="scientific">Bacillus phage Carmel_SA</name>
    <dbReference type="NCBI Taxonomy" id="1983578"/>
    <lineage>
        <taxon>Viruses</taxon>
        <taxon>Duplodnaviria</taxon>
        <taxon>Heunggongvirae</taxon>
        <taxon>Uroviricota</taxon>
        <taxon>Caudoviricetes</taxon>
        <taxon>Wbetavirus</taxon>
        <taxon>Wbetavirus carmel</taxon>
    </lineage>
</organism>
<feature type="compositionally biased region" description="Basic and acidic residues" evidence="1">
    <location>
        <begin position="178"/>
        <end position="199"/>
    </location>
</feature>
<evidence type="ECO:0000259" key="2">
    <source>
        <dbReference type="Pfam" id="PF09524"/>
    </source>
</evidence>
<sequence length="323" mass="38036">MYGKGVIMALFRKVHTEFWTDVKVSEDMTPEDKLFMVYLLTNPHTTQLGVYEITPKMIAFEIGLSIESARALLERFENHHKLIKYNKLTREIAIKNWGKYNLNRGGKPIEDCLKREIDKVKDLSLIKFILEHTDHAALKRKINLYAGFDDTSHDTLAIRDQEEEQKEEQEEEQEEQEEKEKEEQKQKEEEKEPEEEKTKIKSKASLKSDAKSNPIPYKDILDYLNEKANKNFNLKAEGHRKLIRARWNEGYKLEDFKKVIDNKTSQWFGKKSFDGKPLDQFLRPSTLFSQKHFDNYLNETVNMSNQQLGDQIVIPGFRGKMPF</sequence>
<protein>
    <submittedName>
        <fullName evidence="3">Replication initiation protein</fullName>
    </submittedName>
</protein>
<dbReference type="Proteomes" id="UP000223221">
    <property type="component" value="Segment"/>
</dbReference>
<proteinExistence type="predicted"/>
<feature type="domain" description="Phage conserved hypothetical protein C-terminal" evidence="2">
    <location>
        <begin position="220"/>
        <end position="298"/>
    </location>
</feature>
<evidence type="ECO:0000313" key="4">
    <source>
        <dbReference type="Proteomes" id="UP000223221"/>
    </source>
</evidence>
<dbReference type="InterPro" id="IPR011741">
    <property type="entry name" value="Phg_2220_C"/>
</dbReference>
<accession>A0A288WG13</accession>
<dbReference type="GeneID" id="79586976"/>
<name>A0A288WG13_9CAUD</name>
<keyword evidence="4" id="KW-1185">Reference proteome</keyword>
<dbReference type="NCBIfam" id="TIGR02220">
    <property type="entry name" value="phg_TIGR02220"/>
    <property type="match status" value="1"/>
</dbReference>
<evidence type="ECO:0000256" key="1">
    <source>
        <dbReference type="SAM" id="MobiDB-lite"/>
    </source>
</evidence>
<feature type="compositionally biased region" description="Acidic residues" evidence="1">
    <location>
        <begin position="162"/>
        <end position="177"/>
    </location>
</feature>
<feature type="region of interest" description="Disordered" evidence="1">
    <location>
        <begin position="162"/>
        <end position="211"/>
    </location>
</feature>